<dbReference type="Pfam" id="PF14278">
    <property type="entry name" value="TetR_C_8"/>
    <property type="match status" value="1"/>
</dbReference>
<dbReference type="EMBL" id="WNZW01000015">
    <property type="protein sequence ID" value="MUG47685.1"/>
    <property type="molecule type" value="Genomic_DNA"/>
</dbReference>
<evidence type="ECO:0000313" key="4">
    <source>
        <dbReference type="EMBL" id="MUG47685.1"/>
    </source>
</evidence>
<gene>
    <name evidence="4" type="ORF">GNP95_22285</name>
</gene>
<dbReference type="InterPro" id="IPR001647">
    <property type="entry name" value="HTH_TetR"/>
</dbReference>
<dbReference type="InterPro" id="IPR009057">
    <property type="entry name" value="Homeodomain-like_sf"/>
</dbReference>
<dbReference type="Proteomes" id="UP000447876">
    <property type="component" value="Unassembled WGS sequence"/>
</dbReference>
<sequence length="185" mass="21622">MNKEDRRVRKTKNALINSLMKLLDEKSIKSVTVTDICDGADVNRSTFYQYYSNPFDMLEQIEAEIYRDFVNEWEKQGSYEEKMPVSTWLELIYLNRGYSKLIFGENGYSDILIQLLSRSDHEFQEQIKTLNPKLDHKDIEYISDYCTYGTVAIITKWANGGFKESIEHIAEMISMLNGNALRTFP</sequence>
<dbReference type="SUPFAM" id="SSF46689">
    <property type="entry name" value="Homeodomain-like"/>
    <property type="match status" value="1"/>
</dbReference>
<dbReference type="PANTHER" id="PTHR43479">
    <property type="entry name" value="ACREF/ENVCD OPERON REPRESSOR-RELATED"/>
    <property type="match status" value="1"/>
</dbReference>
<dbReference type="RefSeq" id="WP_155613059.1">
    <property type="nucleotide sequence ID" value="NZ_WNZW01000015.1"/>
</dbReference>
<dbReference type="GO" id="GO:0003677">
    <property type="term" value="F:DNA binding"/>
    <property type="evidence" value="ECO:0007669"/>
    <property type="project" value="UniProtKB-UniRule"/>
</dbReference>
<comment type="caution">
    <text evidence="4">The sequence shown here is derived from an EMBL/GenBank/DDBJ whole genome shotgun (WGS) entry which is preliminary data.</text>
</comment>
<dbReference type="PROSITE" id="PS50977">
    <property type="entry name" value="HTH_TETR_2"/>
    <property type="match status" value="1"/>
</dbReference>
<keyword evidence="1 2" id="KW-0238">DNA-binding</keyword>
<evidence type="ECO:0000313" key="5">
    <source>
        <dbReference type="Proteomes" id="UP000447876"/>
    </source>
</evidence>
<dbReference type="Pfam" id="PF00440">
    <property type="entry name" value="TetR_N"/>
    <property type="match status" value="1"/>
</dbReference>
<protein>
    <submittedName>
        <fullName evidence="4">TetR family transcriptional regulator</fullName>
    </submittedName>
</protein>
<evidence type="ECO:0000256" key="1">
    <source>
        <dbReference type="ARBA" id="ARBA00023125"/>
    </source>
</evidence>
<proteinExistence type="predicted"/>
<name>A0A7X3CR11_9BACL</name>
<evidence type="ECO:0000259" key="3">
    <source>
        <dbReference type="PROSITE" id="PS50977"/>
    </source>
</evidence>
<accession>A0A7X3CR11</accession>
<evidence type="ECO:0000256" key="2">
    <source>
        <dbReference type="PROSITE-ProRule" id="PRU00335"/>
    </source>
</evidence>
<dbReference type="PANTHER" id="PTHR43479:SF7">
    <property type="entry name" value="TETR-FAMILY TRANSCRIPTIONAL REGULATOR"/>
    <property type="match status" value="1"/>
</dbReference>
<dbReference type="OrthoDB" id="9810250at2"/>
<dbReference type="InterPro" id="IPR050624">
    <property type="entry name" value="HTH-type_Tx_Regulator"/>
</dbReference>
<feature type="domain" description="HTH tetR-type" evidence="3">
    <location>
        <begin position="9"/>
        <end position="69"/>
    </location>
</feature>
<reference evidence="4 5" key="1">
    <citation type="submission" date="2019-11" db="EMBL/GenBank/DDBJ databases">
        <title>Draft genome sequences of five Paenibacillus species of dairy origin.</title>
        <authorList>
            <person name="Olajide A.M."/>
            <person name="Chen S."/>
            <person name="Lapointe G."/>
        </authorList>
    </citation>
    <scope>NUCLEOTIDE SEQUENCE [LARGE SCALE GENOMIC DNA]</scope>
    <source>
        <strain evidence="4 5">12CR55</strain>
    </source>
</reference>
<organism evidence="4 5">
    <name type="scientific">Paenibacillus woosongensis</name>
    <dbReference type="NCBI Taxonomy" id="307580"/>
    <lineage>
        <taxon>Bacteria</taxon>
        <taxon>Bacillati</taxon>
        <taxon>Bacillota</taxon>
        <taxon>Bacilli</taxon>
        <taxon>Bacillales</taxon>
        <taxon>Paenibacillaceae</taxon>
        <taxon>Paenibacillus</taxon>
    </lineage>
</organism>
<dbReference type="AlphaFoldDB" id="A0A7X3CR11"/>
<dbReference type="InterPro" id="IPR039532">
    <property type="entry name" value="TetR_C_Firmicutes"/>
</dbReference>
<dbReference type="Gene3D" id="1.10.357.10">
    <property type="entry name" value="Tetracycline Repressor, domain 2"/>
    <property type="match status" value="1"/>
</dbReference>
<feature type="DNA-binding region" description="H-T-H motif" evidence="2">
    <location>
        <begin position="32"/>
        <end position="51"/>
    </location>
</feature>